<dbReference type="AlphaFoldDB" id="A0A7J7DE94"/>
<name>A0A7J7DE94_TRIWF</name>
<keyword evidence="3" id="KW-1185">Reference proteome</keyword>
<reference evidence="2 3" key="1">
    <citation type="journal article" date="2020" name="Nat. Commun.">
        <title>Genome of Tripterygium wilfordii and identification of cytochrome P450 involved in triptolide biosynthesis.</title>
        <authorList>
            <person name="Tu L."/>
            <person name="Su P."/>
            <person name="Zhang Z."/>
            <person name="Gao L."/>
            <person name="Wang J."/>
            <person name="Hu T."/>
            <person name="Zhou J."/>
            <person name="Zhang Y."/>
            <person name="Zhao Y."/>
            <person name="Liu Y."/>
            <person name="Song Y."/>
            <person name="Tong Y."/>
            <person name="Lu Y."/>
            <person name="Yang J."/>
            <person name="Xu C."/>
            <person name="Jia M."/>
            <person name="Peters R.J."/>
            <person name="Huang L."/>
            <person name="Gao W."/>
        </authorList>
    </citation>
    <scope>NUCLEOTIDE SEQUENCE [LARGE SCALE GENOMIC DNA]</scope>
    <source>
        <strain evidence="3">cv. XIE 37</strain>
        <tissue evidence="2">Leaf</tissue>
    </source>
</reference>
<evidence type="ECO:0000256" key="1">
    <source>
        <dbReference type="SAM" id="Phobius"/>
    </source>
</evidence>
<feature type="transmembrane region" description="Helical" evidence="1">
    <location>
        <begin position="80"/>
        <end position="102"/>
    </location>
</feature>
<keyword evidence="1" id="KW-1133">Transmembrane helix</keyword>
<comment type="caution">
    <text evidence="2">The sequence shown here is derived from an EMBL/GenBank/DDBJ whole genome shotgun (WGS) entry which is preliminary data.</text>
</comment>
<sequence length="133" mass="14781">MNIFFLAKYRKCSIALPSTNLCIRGCFWTASIAPRWNFNRGADSGRPADISWINNWNDICGGVVSTLSYGDGPSRIWEGALLVMMYTFVVLIDLTTSAVFYFSCRSYSMEATDGKNHSILETMAVSPEAIAIE</sequence>
<evidence type="ECO:0000313" key="3">
    <source>
        <dbReference type="Proteomes" id="UP000593562"/>
    </source>
</evidence>
<dbReference type="InParanoid" id="A0A7J7DE94"/>
<dbReference type="Proteomes" id="UP000593562">
    <property type="component" value="Unassembled WGS sequence"/>
</dbReference>
<keyword evidence="1" id="KW-0472">Membrane</keyword>
<gene>
    <name evidence="2" type="ORF">HS088_TW07G00257</name>
</gene>
<evidence type="ECO:0000313" key="2">
    <source>
        <dbReference type="EMBL" id="KAF5744680.1"/>
    </source>
</evidence>
<organism evidence="2 3">
    <name type="scientific">Tripterygium wilfordii</name>
    <name type="common">Thunder God vine</name>
    <dbReference type="NCBI Taxonomy" id="458696"/>
    <lineage>
        <taxon>Eukaryota</taxon>
        <taxon>Viridiplantae</taxon>
        <taxon>Streptophyta</taxon>
        <taxon>Embryophyta</taxon>
        <taxon>Tracheophyta</taxon>
        <taxon>Spermatophyta</taxon>
        <taxon>Magnoliopsida</taxon>
        <taxon>eudicotyledons</taxon>
        <taxon>Gunneridae</taxon>
        <taxon>Pentapetalae</taxon>
        <taxon>rosids</taxon>
        <taxon>fabids</taxon>
        <taxon>Celastrales</taxon>
        <taxon>Celastraceae</taxon>
        <taxon>Tripterygium</taxon>
    </lineage>
</organism>
<keyword evidence="1" id="KW-0812">Transmembrane</keyword>
<accession>A0A7J7DE94</accession>
<protein>
    <submittedName>
        <fullName evidence="2">Uncharacterized protein</fullName>
    </submittedName>
</protein>
<dbReference type="EMBL" id="JAAARO010000007">
    <property type="protein sequence ID" value="KAF5744680.1"/>
    <property type="molecule type" value="Genomic_DNA"/>
</dbReference>
<proteinExistence type="predicted"/>